<dbReference type="Proteomes" id="UP000464749">
    <property type="component" value="Plasmid unnamed1"/>
</dbReference>
<dbReference type="EMBL" id="CP040855">
    <property type="protein sequence ID" value="QIA88505.1"/>
    <property type="molecule type" value="Genomic_DNA"/>
</dbReference>
<accession>A0A9X7XV16</accession>
<keyword evidence="1" id="KW-0614">Plasmid</keyword>
<sequence length="271" mass="31955">MENVLDIYGRQYNQLISYEEALKKFNRYLAYARMGPTSVYEVKSFSINNVSGLKSALDQVPRSSAIWQHTDKWHVAAIYIPANTGFKFSRKITNLFSHGIVDKDSFRKAWIETNGNYEYGVFPKKPGDAPSNARVKQASYIVADRRYPENEHSKIPGSFKKNETHRTHLISSQITGIEHHRGLLIDFDGWLNSNPMNQFETKVLNMTKEQDIVWSANIWIGSDNYLHWKYLIYDKNYHLITEKEWIDDRWTYIWRFDRGQERLSMELELNE</sequence>
<dbReference type="RefSeq" id="WP_163588866.1">
    <property type="nucleotide sequence ID" value="NZ_CP040855.1"/>
</dbReference>
<protein>
    <submittedName>
        <fullName evidence="1">Uncharacterized protein</fullName>
    </submittedName>
</protein>
<evidence type="ECO:0000313" key="1">
    <source>
        <dbReference type="EMBL" id="QIA88505.1"/>
    </source>
</evidence>
<reference evidence="1 2" key="1">
    <citation type="submission" date="2019-06" db="EMBL/GenBank/DDBJ databases">
        <title>Whole genome sequencing of Lactobacillus johnsonii strain G2A.</title>
        <authorList>
            <person name="Conlan S."/>
            <person name="Thomas P.J."/>
            <person name="Mullikin J."/>
            <person name="Singer J."/>
            <person name="Weaver C."/>
            <person name="Segre J.A."/>
        </authorList>
    </citation>
    <scope>NUCLEOTIDE SEQUENCE [LARGE SCALE GENOMIC DNA]</scope>
    <source>
        <strain evidence="1 2">G2A</strain>
        <plasmid evidence="1 2">unnamed1</plasmid>
    </source>
</reference>
<geneLocation type="plasmid" evidence="1 2">
    <name>unnamed1</name>
</geneLocation>
<gene>
    <name evidence="1" type="ORF">FEE39_09665</name>
</gene>
<name>A0A9X7XV16_LACJH</name>
<proteinExistence type="predicted"/>
<dbReference type="AlphaFoldDB" id="A0A9X7XV16"/>
<organism evidence="1 2">
    <name type="scientific">Lactobacillus johnsonii</name>
    <dbReference type="NCBI Taxonomy" id="33959"/>
    <lineage>
        <taxon>Bacteria</taxon>
        <taxon>Bacillati</taxon>
        <taxon>Bacillota</taxon>
        <taxon>Bacilli</taxon>
        <taxon>Lactobacillales</taxon>
        <taxon>Lactobacillaceae</taxon>
        <taxon>Lactobacillus</taxon>
    </lineage>
</organism>
<evidence type="ECO:0000313" key="2">
    <source>
        <dbReference type="Proteomes" id="UP000464749"/>
    </source>
</evidence>